<accession>A0A3P8ERV5</accession>
<reference evidence="2 3" key="1">
    <citation type="submission" date="2018-11" db="EMBL/GenBank/DDBJ databases">
        <authorList>
            <consortium name="Pathogen Informatics"/>
        </authorList>
    </citation>
    <scope>NUCLEOTIDE SEQUENCE [LARGE SCALE GENOMIC DNA]</scope>
</reference>
<feature type="chain" id="PRO_5044551907" evidence="1">
    <location>
        <begin position="25"/>
        <end position="146"/>
    </location>
</feature>
<dbReference type="AlphaFoldDB" id="A0A183G7L7"/>
<dbReference type="Proteomes" id="UP000050761">
    <property type="component" value="Unassembled WGS sequence"/>
</dbReference>
<reference evidence="4" key="2">
    <citation type="submission" date="2019-09" db="UniProtKB">
        <authorList>
            <consortium name="WormBaseParasite"/>
        </authorList>
    </citation>
    <scope>IDENTIFICATION</scope>
</reference>
<organism evidence="3 4">
    <name type="scientific">Heligmosomoides polygyrus</name>
    <name type="common">Parasitic roundworm</name>
    <dbReference type="NCBI Taxonomy" id="6339"/>
    <lineage>
        <taxon>Eukaryota</taxon>
        <taxon>Metazoa</taxon>
        <taxon>Ecdysozoa</taxon>
        <taxon>Nematoda</taxon>
        <taxon>Chromadorea</taxon>
        <taxon>Rhabditida</taxon>
        <taxon>Rhabditina</taxon>
        <taxon>Rhabditomorpha</taxon>
        <taxon>Strongyloidea</taxon>
        <taxon>Heligmosomidae</taxon>
        <taxon>Heligmosomoides</taxon>
    </lineage>
</organism>
<accession>A0A183G7L7</accession>
<feature type="signal peptide" evidence="1">
    <location>
        <begin position="1"/>
        <end position="24"/>
    </location>
</feature>
<evidence type="ECO:0000313" key="3">
    <source>
        <dbReference type="Proteomes" id="UP000050761"/>
    </source>
</evidence>
<sequence length="146" mass="16529">MTLTTLWKQAGMLLFVCLPSDVDGFKDRLRLFWTVRLLLTFEYLRKVTGCSLVRGFSLGTPTDDIHITQEIKRESLADTAIGPGINVNLMQQALDVCQGVPSKPQNTKRLHIEKNHTNFSDMRPSSVMVCMALIQVRWPDFGHRGP</sequence>
<evidence type="ECO:0000256" key="1">
    <source>
        <dbReference type="SAM" id="SignalP"/>
    </source>
</evidence>
<protein>
    <submittedName>
        <fullName evidence="4">Secreted protein</fullName>
    </submittedName>
</protein>
<keyword evidence="1" id="KW-0732">Signal</keyword>
<keyword evidence="3" id="KW-1185">Reference proteome</keyword>
<name>A0A183G7L7_HELPZ</name>
<proteinExistence type="predicted"/>
<dbReference type="WBParaSite" id="HPBE_0001779301-mRNA-1">
    <property type="protein sequence ID" value="HPBE_0001779301-mRNA-1"/>
    <property type="gene ID" value="HPBE_0001779301"/>
</dbReference>
<dbReference type="EMBL" id="UZAH01030265">
    <property type="protein sequence ID" value="VDP09906.1"/>
    <property type="molecule type" value="Genomic_DNA"/>
</dbReference>
<evidence type="ECO:0000313" key="4">
    <source>
        <dbReference type="WBParaSite" id="HPBE_0001779301-mRNA-1"/>
    </source>
</evidence>
<evidence type="ECO:0000313" key="2">
    <source>
        <dbReference type="EMBL" id="VDP09906.1"/>
    </source>
</evidence>
<gene>
    <name evidence="2" type="ORF">HPBE_LOCUS17792</name>
</gene>